<reference evidence="2 5" key="1">
    <citation type="submission" date="2014-12" db="EMBL/GenBank/DDBJ databases">
        <title>Draft genome sequences of 10 type strains of Lactococcus.</title>
        <authorList>
            <person name="Sun Z."/>
            <person name="Zhong Z."/>
            <person name="Liu W."/>
            <person name="Zhang W."/>
            <person name="Zhang H."/>
        </authorList>
    </citation>
    <scope>NUCLEOTIDE SEQUENCE [LARGE SCALE GENOMIC DNA]</scope>
    <source>
        <strain evidence="2 5">DSM 22330</strain>
    </source>
</reference>
<dbReference type="Proteomes" id="UP000185655">
    <property type="component" value="Unassembled WGS sequence"/>
</dbReference>
<proteinExistence type="predicted"/>
<organism evidence="3 4">
    <name type="scientific">Pseudolactococcus chungangensis CAU 28 = DSM 22330</name>
    <dbReference type="NCBI Taxonomy" id="1122154"/>
    <lineage>
        <taxon>Bacteria</taxon>
        <taxon>Bacillati</taxon>
        <taxon>Bacillota</taxon>
        <taxon>Bacilli</taxon>
        <taxon>Lactobacillales</taxon>
        <taxon>Streptococcaceae</taxon>
        <taxon>Pseudolactococcus</taxon>
    </lineage>
</organism>
<evidence type="ECO:0000313" key="2">
    <source>
        <dbReference type="EMBL" id="PCS04335.1"/>
    </source>
</evidence>
<keyword evidence="1" id="KW-0472">Membrane</keyword>
<dbReference type="STRING" id="1122154.SAMN02746068_00164"/>
<sequence>MKTKAQFLLTIIWSISASATLTILAAIPLFHSLVNIFQLPELTYLSEKTISYNFDKLMRYLLNPVISKLDMPDFTSSQAGLKHFADVKQLFLLAILLTVILLVPTFLFIKKKRYIQFYQGIKICLVIPVFIGVMALFGGFDSIFISFHRIFFRDATWLFDPATDPIINILPENYFMLCFMIFGVIYMVFWSYLLLKTKRSFSNEKN</sequence>
<dbReference type="OrthoDB" id="9813051at2"/>
<evidence type="ECO:0000313" key="5">
    <source>
        <dbReference type="Proteomes" id="UP000218979"/>
    </source>
</evidence>
<dbReference type="Pfam" id="PF07314">
    <property type="entry name" value="Lit"/>
    <property type="match status" value="1"/>
</dbReference>
<dbReference type="Proteomes" id="UP000218979">
    <property type="component" value="Unassembled WGS sequence"/>
</dbReference>
<feature type="transmembrane region" description="Helical" evidence="1">
    <location>
        <begin position="121"/>
        <end position="147"/>
    </location>
</feature>
<feature type="transmembrane region" description="Helical" evidence="1">
    <location>
        <begin position="90"/>
        <end position="109"/>
    </location>
</feature>
<feature type="transmembrane region" description="Helical" evidence="1">
    <location>
        <begin position="7"/>
        <end position="30"/>
    </location>
</feature>
<accession>A0A1K2H3V3</accession>
<keyword evidence="5" id="KW-1185">Reference proteome</keyword>
<name>A0A1K2H3V3_9LACT</name>
<protein>
    <submittedName>
        <fullName evidence="3">Integral membrane protein TIGR01906</fullName>
    </submittedName>
</protein>
<dbReference type="EMBL" id="FPKS01000001">
    <property type="protein sequence ID" value="SFZ70303.1"/>
    <property type="molecule type" value="Genomic_DNA"/>
</dbReference>
<keyword evidence="1" id="KW-0812">Transmembrane</keyword>
<gene>
    <name evidence="2" type="ORF">RR45_GL001269</name>
    <name evidence="3" type="ORF">SAMN02746068_00164</name>
</gene>
<evidence type="ECO:0000313" key="4">
    <source>
        <dbReference type="Proteomes" id="UP000185655"/>
    </source>
</evidence>
<dbReference type="RefSeq" id="WP_031365650.1">
    <property type="nucleotide sequence ID" value="NZ_FPKS01000001.1"/>
</dbReference>
<dbReference type="InterPro" id="IPR010178">
    <property type="entry name" value="Lit"/>
</dbReference>
<reference evidence="3 4" key="2">
    <citation type="submission" date="2016-11" db="EMBL/GenBank/DDBJ databases">
        <authorList>
            <person name="Jaros S."/>
            <person name="Januszkiewicz K."/>
            <person name="Wedrychowicz H."/>
        </authorList>
    </citation>
    <scope>NUCLEOTIDE SEQUENCE [LARGE SCALE GENOMIC DNA]</scope>
    <source>
        <strain evidence="3 4">DSM 22330</strain>
    </source>
</reference>
<feature type="transmembrane region" description="Helical" evidence="1">
    <location>
        <begin position="174"/>
        <end position="195"/>
    </location>
</feature>
<evidence type="ECO:0000313" key="3">
    <source>
        <dbReference type="EMBL" id="SFZ70303.1"/>
    </source>
</evidence>
<evidence type="ECO:0000256" key="1">
    <source>
        <dbReference type="SAM" id="Phobius"/>
    </source>
</evidence>
<keyword evidence="1" id="KW-1133">Transmembrane helix</keyword>
<dbReference type="AlphaFoldDB" id="A0A1K2H3V3"/>
<dbReference type="EMBL" id="JXJT01000003">
    <property type="protein sequence ID" value="PCS04335.1"/>
    <property type="molecule type" value="Genomic_DNA"/>
</dbReference>
<dbReference type="NCBIfam" id="TIGR01906">
    <property type="entry name" value="integ_TIGR01906"/>
    <property type="match status" value="1"/>
</dbReference>